<proteinExistence type="predicted"/>
<name>A0ACC3Z663_COLTU</name>
<comment type="caution">
    <text evidence="1">The sequence shown here is derived from an EMBL/GenBank/DDBJ whole genome shotgun (WGS) entry which is preliminary data.</text>
</comment>
<gene>
    <name evidence="1" type="ORF">CTRU02_206206</name>
</gene>
<dbReference type="Proteomes" id="UP000805649">
    <property type="component" value="Unassembled WGS sequence"/>
</dbReference>
<sequence length="169" mass="18440">MAIPSPHSFFGLSLQPLQPPLSAEQVHIPAPVALISQPAKRLYWTLQGPLTSSIFIMPEDYSPEAPREPYFQQTLTDTTWHPISQEAMTEQPVASLTVGEEHLSDWQDTWWTLNQEGFDEDVQPAPDDEPPTFEPAGGHGVGGFRHGARFCDGGAPVADDAAGTDFSEG</sequence>
<dbReference type="EMBL" id="VUJX02000003">
    <property type="protein sequence ID" value="KAL0939596.1"/>
    <property type="molecule type" value="Genomic_DNA"/>
</dbReference>
<evidence type="ECO:0000313" key="1">
    <source>
        <dbReference type="EMBL" id="KAL0939596.1"/>
    </source>
</evidence>
<protein>
    <submittedName>
        <fullName evidence="1">Uncharacterized protein</fullName>
    </submittedName>
</protein>
<evidence type="ECO:0000313" key="2">
    <source>
        <dbReference type="Proteomes" id="UP000805649"/>
    </source>
</evidence>
<reference evidence="1 2" key="1">
    <citation type="journal article" date="2020" name="Phytopathology">
        <title>Genome Sequence Resources of Colletotrichum truncatum, C. plurivorum, C. musicola, and C. sojae: Four Species Pathogenic to Soybean (Glycine max).</title>
        <authorList>
            <person name="Rogerio F."/>
            <person name="Boufleur T.R."/>
            <person name="Ciampi-Guillardi M."/>
            <person name="Sukno S.A."/>
            <person name="Thon M.R."/>
            <person name="Massola Junior N.S."/>
            <person name="Baroncelli R."/>
        </authorList>
    </citation>
    <scope>NUCLEOTIDE SEQUENCE [LARGE SCALE GENOMIC DNA]</scope>
    <source>
        <strain evidence="1 2">CMES1059</strain>
    </source>
</reference>
<keyword evidence="2" id="KW-1185">Reference proteome</keyword>
<organism evidence="1 2">
    <name type="scientific">Colletotrichum truncatum</name>
    <name type="common">Anthracnose fungus</name>
    <name type="synonym">Colletotrichum capsici</name>
    <dbReference type="NCBI Taxonomy" id="5467"/>
    <lineage>
        <taxon>Eukaryota</taxon>
        <taxon>Fungi</taxon>
        <taxon>Dikarya</taxon>
        <taxon>Ascomycota</taxon>
        <taxon>Pezizomycotina</taxon>
        <taxon>Sordariomycetes</taxon>
        <taxon>Hypocreomycetidae</taxon>
        <taxon>Glomerellales</taxon>
        <taxon>Glomerellaceae</taxon>
        <taxon>Colletotrichum</taxon>
        <taxon>Colletotrichum truncatum species complex</taxon>
    </lineage>
</organism>
<accession>A0ACC3Z663</accession>